<feature type="region of interest" description="Disordered" evidence="1">
    <location>
        <begin position="28"/>
        <end position="48"/>
    </location>
</feature>
<dbReference type="Proteomes" id="UP000254939">
    <property type="component" value="Unassembled WGS sequence"/>
</dbReference>
<evidence type="ECO:0000313" key="3">
    <source>
        <dbReference type="Proteomes" id="UP000254939"/>
    </source>
</evidence>
<reference evidence="2 3" key="1">
    <citation type="submission" date="2017-03" db="EMBL/GenBank/DDBJ databases">
        <title>Genome analysis of Rhizobial strains effectives or ineffectives for nitrogen fixation isolated from bean seeds.</title>
        <authorList>
            <person name="Peralta H."/>
            <person name="Aguilar-Vera A."/>
            <person name="Mora Y."/>
            <person name="Vargas-Lagunas C."/>
            <person name="Girard L."/>
            <person name="Mora J."/>
        </authorList>
    </citation>
    <scope>NUCLEOTIDE SEQUENCE [LARGE SCALE GENOMIC DNA]</scope>
    <source>
        <strain evidence="2 3">CCGM3</strain>
    </source>
</reference>
<dbReference type="AlphaFoldDB" id="A0A370KHA2"/>
<sequence length="66" mass="7508">MPLERIRLEVSSLTLWLHMGCASRTYRRSASKGAGQCPDEDDANKTDRNDRALAQIMCTGCYRQMQ</sequence>
<gene>
    <name evidence="2" type="ORF">B5K06_27385</name>
</gene>
<proteinExistence type="predicted"/>
<evidence type="ECO:0000313" key="2">
    <source>
        <dbReference type="EMBL" id="RDJ04303.1"/>
    </source>
</evidence>
<protein>
    <submittedName>
        <fullName evidence="2">Uncharacterized protein</fullName>
    </submittedName>
</protein>
<organism evidence="2 3">
    <name type="scientific">Rhizobium grahamii</name>
    <dbReference type="NCBI Taxonomy" id="1120045"/>
    <lineage>
        <taxon>Bacteria</taxon>
        <taxon>Pseudomonadati</taxon>
        <taxon>Pseudomonadota</taxon>
        <taxon>Alphaproteobacteria</taxon>
        <taxon>Hyphomicrobiales</taxon>
        <taxon>Rhizobiaceae</taxon>
        <taxon>Rhizobium/Agrobacterium group</taxon>
        <taxon>Rhizobium</taxon>
    </lineage>
</organism>
<name>A0A370KHA2_9HYPH</name>
<accession>A0A370KHA2</accession>
<comment type="caution">
    <text evidence="2">The sequence shown here is derived from an EMBL/GenBank/DDBJ whole genome shotgun (WGS) entry which is preliminary data.</text>
</comment>
<evidence type="ECO:0000256" key="1">
    <source>
        <dbReference type="SAM" id="MobiDB-lite"/>
    </source>
</evidence>
<dbReference type="EMBL" id="NAAC01000039">
    <property type="protein sequence ID" value="RDJ04303.1"/>
    <property type="molecule type" value="Genomic_DNA"/>
</dbReference>